<evidence type="ECO:0000259" key="2">
    <source>
        <dbReference type="Pfam" id="PF01562"/>
    </source>
</evidence>
<dbReference type="GeneTree" id="ENSGT00940000156889"/>
<evidence type="ECO:0000313" key="3">
    <source>
        <dbReference type="Ensembl" id="ENSEBUP00000014179.1"/>
    </source>
</evidence>
<sequence>MVCGLYVGIWIQRHYSRARPHPKMDGNNLSLKKISPLVPCFLNVLLLITNLNQTQALGERRVTHPTRLRVQRQEHGSGNNSMYKRGSGNNTVYERGSGNNSVHPVVHAELSTRLSTLSEHGMLIHAAVASFQVDVFGVSFILDLQLNYALLSSNYVEHHDVKGSISPIQQEGELCYYQGKVRGVPHSTVAMSTCHGLQGMFYDGNYTYFIEPVHDSFDQVASF</sequence>
<protein>
    <recommendedName>
        <fullName evidence="2">Peptidase M12B propeptide domain-containing protein</fullName>
    </recommendedName>
</protein>
<feature type="domain" description="Peptidase M12B propeptide" evidence="2">
    <location>
        <begin position="121"/>
        <end position="182"/>
    </location>
</feature>
<keyword evidence="4" id="KW-1185">Reference proteome</keyword>
<keyword evidence="1" id="KW-1015">Disulfide bond</keyword>
<accession>A0A8C4QEH8</accession>
<proteinExistence type="predicted"/>
<dbReference type="Pfam" id="PF01562">
    <property type="entry name" value="Pep_M12B_propep"/>
    <property type="match status" value="1"/>
</dbReference>
<dbReference type="Proteomes" id="UP000694388">
    <property type="component" value="Unplaced"/>
</dbReference>
<reference evidence="3" key="2">
    <citation type="submission" date="2025-09" db="UniProtKB">
        <authorList>
            <consortium name="Ensembl"/>
        </authorList>
    </citation>
    <scope>IDENTIFICATION</scope>
</reference>
<dbReference type="PANTHER" id="PTHR11905:SF240">
    <property type="entry name" value="DISINTEGRIN AND METALLOPROTEINASE DOMAIN-CONTAINING PROTEIN 11-LIKE ISOFORM X1"/>
    <property type="match status" value="1"/>
</dbReference>
<reference evidence="3" key="1">
    <citation type="submission" date="2025-08" db="UniProtKB">
        <authorList>
            <consortium name="Ensembl"/>
        </authorList>
    </citation>
    <scope>IDENTIFICATION</scope>
</reference>
<dbReference type="PANTHER" id="PTHR11905">
    <property type="entry name" value="ADAM A DISINTEGRIN AND METALLOPROTEASE DOMAIN"/>
    <property type="match status" value="1"/>
</dbReference>
<dbReference type="InterPro" id="IPR002870">
    <property type="entry name" value="Peptidase_M12B_N"/>
</dbReference>
<evidence type="ECO:0000313" key="4">
    <source>
        <dbReference type="Proteomes" id="UP000694388"/>
    </source>
</evidence>
<organism evidence="3 4">
    <name type="scientific">Eptatretus burgeri</name>
    <name type="common">Inshore hagfish</name>
    <dbReference type="NCBI Taxonomy" id="7764"/>
    <lineage>
        <taxon>Eukaryota</taxon>
        <taxon>Metazoa</taxon>
        <taxon>Chordata</taxon>
        <taxon>Craniata</taxon>
        <taxon>Vertebrata</taxon>
        <taxon>Cyclostomata</taxon>
        <taxon>Myxini</taxon>
        <taxon>Myxiniformes</taxon>
        <taxon>Myxinidae</taxon>
        <taxon>Eptatretinae</taxon>
        <taxon>Eptatretus</taxon>
    </lineage>
</organism>
<name>A0A8C4QEH8_EPTBU</name>
<evidence type="ECO:0000256" key="1">
    <source>
        <dbReference type="ARBA" id="ARBA00023157"/>
    </source>
</evidence>
<dbReference type="AlphaFoldDB" id="A0A8C4QEH8"/>
<dbReference type="Ensembl" id="ENSEBUT00000014755.1">
    <property type="protein sequence ID" value="ENSEBUP00000014179.1"/>
    <property type="gene ID" value="ENSEBUG00000008939.1"/>
</dbReference>